<dbReference type="RefSeq" id="XP_035825651.1">
    <property type="nucleotide sequence ID" value="XM_035969758.1"/>
</dbReference>
<evidence type="ECO:0000256" key="7">
    <source>
        <dbReference type="ARBA" id="ARBA00023136"/>
    </source>
</evidence>
<feature type="region of interest" description="Disordered" evidence="11">
    <location>
        <begin position="217"/>
        <end position="340"/>
    </location>
</feature>
<keyword evidence="10" id="KW-0807">Transducer</keyword>
<dbReference type="CDD" id="cd15285">
    <property type="entry name" value="7tmC_mGluR_group1"/>
    <property type="match status" value="1"/>
</dbReference>
<feature type="chain" id="PRO_5046888930" evidence="13">
    <location>
        <begin position="25"/>
        <end position="1962"/>
    </location>
</feature>
<organism evidence="15 16">
    <name type="scientific">Aplysia californica</name>
    <name type="common">California sea hare</name>
    <dbReference type="NCBI Taxonomy" id="6500"/>
    <lineage>
        <taxon>Eukaryota</taxon>
        <taxon>Metazoa</taxon>
        <taxon>Spiralia</taxon>
        <taxon>Lophotrochozoa</taxon>
        <taxon>Mollusca</taxon>
        <taxon>Gastropoda</taxon>
        <taxon>Heterobranchia</taxon>
        <taxon>Euthyneura</taxon>
        <taxon>Tectipleura</taxon>
        <taxon>Aplysiida</taxon>
        <taxon>Aplysioidea</taxon>
        <taxon>Aplysiidae</taxon>
        <taxon>Aplysia</taxon>
    </lineage>
</organism>
<feature type="region of interest" description="Disordered" evidence="11">
    <location>
        <begin position="433"/>
        <end position="515"/>
    </location>
</feature>
<feature type="region of interest" description="Disordered" evidence="11">
    <location>
        <begin position="1364"/>
        <end position="1388"/>
    </location>
</feature>
<keyword evidence="13" id="KW-0732">Signal</keyword>
<comment type="subcellular location">
    <subcellularLocation>
        <location evidence="1">Cell membrane</location>
        <topology evidence="1">Multi-pass membrane protein</topology>
    </subcellularLocation>
</comment>
<gene>
    <name evidence="16" type="primary">LOC101853162</name>
</gene>
<evidence type="ECO:0000256" key="9">
    <source>
        <dbReference type="ARBA" id="ARBA00023180"/>
    </source>
</evidence>
<feature type="transmembrane region" description="Helical" evidence="12">
    <location>
        <begin position="1228"/>
        <end position="1247"/>
    </location>
</feature>
<dbReference type="InterPro" id="IPR028082">
    <property type="entry name" value="Peripla_BP_I"/>
</dbReference>
<evidence type="ECO:0000256" key="1">
    <source>
        <dbReference type="ARBA" id="ARBA00004651"/>
    </source>
</evidence>
<feature type="compositionally biased region" description="Low complexity" evidence="11">
    <location>
        <begin position="433"/>
        <end position="456"/>
    </location>
</feature>
<dbReference type="Proteomes" id="UP000694888">
    <property type="component" value="Unplaced"/>
</dbReference>
<evidence type="ECO:0000313" key="16">
    <source>
        <dbReference type="RefSeq" id="XP_035825651.1"/>
    </source>
</evidence>
<dbReference type="Pfam" id="PF01094">
    <property type="entry name" value="ANF_receptor"/>
    <property type="match status" value="1"/>
</dbReference>
<reference evidence="16" key="1">
    <citation type="submission" date="2025-08" db="UniProtKB">
        <authorList>
            <consortium name="RefSeq"/>
        </authorList>
    </citation>
    <scope>IDENTIFICATION</scope>
</reference>
<dbReference type="SUPFAM" id="SSF53822">
    <property type="entry name" value="Periplasmic binding protein-like I"/>
    <property type="match status" value="2"/>
</dbReference>
<feature type="compositionally biased region" description="Basic and acidic residues" evidence="11">
    <location>
        <begin position="1548"/>
        <end position="1559"/>
    </location>
</feature>
<proteinExistence type="inferred from homology"/>
<dbReference type="InterPro" id="IPR017979">
    <property type="entry name" value="GPCR_3_CS"/>
</dbReference>
<dbReference type="InterPro" id="IPR000337">
    <property type="entry name" value="GPCR_3"/>
</dbReference>
<dbReference type="InterPro" id="IPR000162">
    <property type="entry name" value="GPCR_3_mtglu_rcpt"/>
</dbReference>
<sequence length="1962" mass="217041">MKSRHKVLLTCCFCLSLILHCVFATKDTSLPKSHRGREFLGWSERPPHTFHGVLLSDTSQGSISLRNEKEYANKRYVYDPLIKQSSVSGTSGANNVPGDLSNDAPGDTSNDTPDDTSNVHEFRSSVLGHGVNVINTEARATKTQSEHVQTRHPETTTDDSFFYKYHRDVAAVEIKKVSESPSSYVDGAVEEAPVSPNSPGDHDTVFRFTRHDFSQPTHFPRGVLAGSSQDKKRGSLRRLKRQTKEKTVARLSADSFDSALQPDEVSNYSEPRTPLHSAPLPRDHASSTAHVLGSTKPTGADSPLNSSFPQGHEFRKPVEVQDTSQHDMSSTGSPGNSKNIRARKEGDMIIGALFPLHEAPNHVTAYTRQCGQIREYYGIQRVEAFLMTVDKINNDSSILPHIKLGWDIRDSCWYSAIALENSIDFIKDAIASQSNSNSNSNNHNINLNSNSNSNSDRNSRGDTRADVSDTNSNNSFVQSTSATVSLKPAQSTPNSLSSSPASGGHSQLVHSPVDHTPLTVSSTTPICRDVKHLKPIAGLVGPGSSEATIQVQNLLQIFNIPQIGYSATSMDLSDKSHYKYFLRVVPPDRYQAQAMVDLVVHFNWTYISVVHSDGNYGIKGSEKFKDLVKERGVCIATTDTVASSADDAAFDDVLSNLLEHPNATVVVCFCEGKTVMKLFLATTRKSMTGRFLIVGSDGWGNRRDVVEGQENAAIGAISFKLYSPPLPDFKAHYDNLRPFGSPHNPWLNSFWEQRFQCSLNKTSLRGYRRSCVGECCQCRCRCRCRLLAKPKFVITTLYATPGNESLSGSIVDSKLGFVVNAVTTMARALHNMHAHVCPGFQGLCPAMEPINGSVFLQYLLNVSFRGYSGEMVHFDSKGDPPGRYEILNYQPRQTADGNTTYEYVTIGHWMTGSLRLNRHPVYWPRGRRDSGGYGGHIRSVCSEPCRWGQAKKVKGAACCWICTTCLENEVLVDNSTDCRPCDRGMWPDFNKTDCEAIPIDFISWMDTGAVICISLAVLGTCVTGWICAIFVRHNDTPVVKASTRELSYIILAGISLAFSSNFFILAKPATGFCYLTRILPGLSFSLMYGALVTRTNRIARILEGSKRIMTKKPRFMSASAQVVITSIIIAIECAVIIGMLVYQPADSMLDYPAVRQVRLICNTSTLGIVVPLGFDLVLILLCTIYAVKTRNLPENFNEAKFIGFTMYSTCVIWMGFFPIYFAGENKEITLSISISLSAAIALLLLFLPKVYIIVRVPEKNTRGTFTTSRDVRCHIGSKSMASGESMDIKESSTLDSLCVQDKSHSKQWRQKSLDEKRLRFVMQRGGGGGGGPDSDYINHGVLPKPPGTSLVKRGGQDYSNVKDRRKESARTETAAVSAVDRDRDSNLLPPAPVPVTCVLPGPQGTRHNLAKEFPAGRRQTLHRPGSPAEREKHRIHNVSLRDVTELDRLFYLGPALPPVPPVPSVTPVTSLTSVPTPSVGFTKLARMSGEFGRMGESFEFRKSLSSNCVSCLCVTTRSVECQTGADLTHSLVPELRRRKTSRNKKKLQRSEALDAHSSKEPQVLGYCGPSRPKRCEDGISLSECGVHSLHEPSETSRLVDPQLHERPSSNLRPSTTHFDQDFLEQNLGQDNTKCPHKKFLSFTDISYESPTDFPHHHHHHECQHCYPYQTNLLDSRHSSDCARCFNQRQNCLCGSASALLPRHAHERTSFSHSSEFPRASYDLSEWNLQEGKEGTQLSPDGHASSCSYVHSQGHRHESHVTDFPKTGVSPSCCVLSSPSDSERCSFLNPQHHHHRHHHLQHEHVTHPCDSRRTSVLHGHSPARSPAPAIYLDQESSSPGTLSTATSSSSFTLPPFTSTTDSDTSEANAVKSNREYPLNATSKQKPVVVDLADEQQHDPEDVTHSEWTPLREETGHSSPEHSYEQLLPLDFSDKERADILELQKYLQSHGVNLDISNVQTSDL</sequence>
<dbReference type="PRINTS" id="PR00593">
    <property type="entry name" value="MTABOTROPICR"/>
</dbReference>
<feature type="transmembrane region" description="Helical" evidence="12">
    <location>
        <begin position="1120"/>
        <end position="1145"/>
    </location>
</feature>
<dbReference type="Gene3D" id="3.40.50.2300">
    <property type="match status" value="2"/>
</dbReference>
<evidence type="ECO:0000256" key="2">
    <source>
        <dbReference type="ARBA" id="ARBA00007242"/>
    </source>
</evidence>
<feature type="region of interest" description="Disordered" evidence="11">
    <location>
        <begin position="88"/>
        <end position="119"/>
    </location>
</feature>
<dbReference type="Pfam" id="PF00003">
    <property type="entry name" value="7tm_3"/>
    <property type="match status" value="1"/>
</dbReference>
<dbReference type="InterPro" id="IPR050726">
    <property type="entry name" value="mGluR"/>
</dbReference>
<keyword evidence="5 12" id="KW-1133">Transmembrane helix</keyword>
<protein>
    <submittedName>
        <fullName evidence="16">Metabotropic glutamate receptor 5-like</fullName>
    </submittedName>
</protein>
<feature type="transmembrane region" description="Helical" evidence="12">
    <location>
        <begin position="1046"/>
        <end position="1066"/>
    </location>
</feature>
<comment type="similarity">
    <text evidence="2">Belongs to the G-protein coupled receptor 3 family.</text>
</comment>
<feature type="compositionally biased region" description="Low complexity" evidence="11">
    <location>
        <begin position="1835"/>
        <end position="1861"/>
    </location>
</feature>
<dbReference type="GeneID" id="101853162"/>
<keyword evidence="15" id="KW-1185">Reference proteome</keyword>
<keyword evidence="6" id="KW-0297">G-protein coupled receptor</keyword>
<keyword evidence="3" id="KW-1003">Cell membrane</keyword>
<feature type="compositionally biased region" description="Basic and acidic residues" evidence="11">
    <location>
        <begin position="1893"/>
        <end position="1922"/>
    </location>
</feature>
<evidence type="ECO:0000256" key="5">
    <source>
        <dbReference type="ARBA" id="ARBA00022989"/>
    </source>
</evidence>
<dbReference type="InterPro" id="IPR001828">
    <property type="entry name" value="ANF_lig-bd_rcpt"/>
</dbReference>
<feature type="signal peptide" evidence="13">
    <location>
        <begin position="1"/>
        <end position="24"/>
    </location>
</feature>
<dbReference type="InterPro" id="IPR011500">
    <property type="entry name" value="GPCR_3_9-Cys_dom"/>
</dbReference>
<dbReference type="Gene3D" id="2.10.50.30">
    <property type="entry name" value="GPCR, family 3, nine cysteines domain"/>
    <property type="match status" value="1"/>
</dbReference>
<feature type="transmembrane region" description="Helical" evidence="12">
    <location>
        <begin position="1008"/>
        <end position="1031"/>
    </location>
</feature>
<dbReference type="PANTHER" id="PTHR24060">
    <property type="entry name" value="METABOTROPIC GLUTAMATE RECEPTOR"/>
    <property type="match status" value="1"/>
</dbReference>
<keyword evidence="9" id="KW-0325">Glycoprotein</keyword>
<evidence type="ECO:0000256" key="13">
    <source>
        <dbReference type="SAM" id="SignalP"/>
    </source>
</evidence>
<evidence type="ECO:0000256" key="3">
    <source>
        <dbReference type="ARBA" id="ARBA00022475"/>
    </source>
</evidence>
<feature type="region of interest" description="Disordered" evidence="11">
    <location>
        <begin position="1592"/>
        <end position="1615"/>
    </location>
</feature>
<keyword evidence="7 12" id="KW-0472">Membrane</keyword>
<evidence type="ECO:0000256" key="12">
    <source>
        <dbReference type="SAM" id="Phobius"/>
    </source>
</evidence>
<evidence type="ECO:0000256" key="4">
    <source>
        <dbReference type="ARBA" id="ARBA00022692"/>
    </source>
</evidence>
<dbReference type="PROSITE" id="PS50259">
    <property type="entry name" value="G_PROTEIN_RECEP_F3_4"/>
    <property type="match status" value="1"/>
</dbReference>
<evidence type="ECO:0000256" key="6">
    <source>
        <dbReference type="ARBA" id="ARBA00023040"/>
    </source>
</evidence>
<dbReference type="InterPro" id="IPR038550">
    <property type="entry name" value="GPCR_3_9-Cys_sf"/>
</dbReference>
<feature type="transmembrane region" description="Helical" evidence="12">
    <location>
        <begin position="1165"/>
        <end position="1187"/>
    </location>
</feature>
<feature type="compositionally biased region" description="Basic and acidic residues" evidence="11">
    <location>
        <begin position="457"/>
        <end position="467"/>
    </location>
</feature>
<dbReference type="PRINTS" id="PR00248">
    <property type="entry name" value="GPCRMGR"/>
</dbReference>
<evidence type="ECO:0000256" key="8">
    <source>
        <dbReference type="ARBA" id="ARBA00023170"/>
    </source>
</evidence>
<evidence type="ECO:0000259" key="14">
    <source>
        <dbReference type="PROSITE" id="PS50259"/>
    </source>
</evidence>
<dbReference type="Pfam" id="PF07562">
    <property type="entry name" value="NCD3G"/>
    <property type="match status" value="1"/>
</dbReference>
<keyword evidence="8" id="KW-0675">Receptor</keyword>
<dbReference type="InterPro" id="IPR017978">
    <property type="entry name" value="GPCR_3_C"/>
</dbReference>
<feature type="domain" description="G-protein coupled receptors family 3 profile" evidence="14">
    <location>
        <begin position="1008"/>
        <end position="1269"/>
    </location>
</feature>
<feature type="compositionally biased region" description="Polar residues" evidence="11">
    <location>
        <begin position="468"/>
        <end position="484"/>
    </location>
</feature>
<feature type="compositionally biased region" description="Basic and acidic residues" evidence="11">
    <location>
        <begin position="1801"/>
        <end position="1812"/>
    </location>
</feature>
<dbReference type="PROSITE" id="PS00981">
    <property type="entry name" value="G_PROTEIN_RECEP_F3_3"/>
    <property type="match status" value="1"/>
</dbReference>
<feature type="compositionally biased region" description="Polar residues" evidence="11">
    <location>
        <begin position="321"/>
        <end position="339"/>
    </location>
</feature>
<evidence type="ECO:0000256" key="11">
    <source>
        <dbReference type="SAM" id="MobiDB-lite"/>
    </source>
</evidence>
<name>A0ABM1VTA9_APLCA</name>
<feature type="region of interest" description="Disordered" evidence="11">
    <location>
        <begin position="1536"/>
        <end position="1563"/>
    </location>
</feature>
<evidence type="ECO:0000256" key="10">
    <source>
        <dbReference type="ARBA" id="ARBA00023224"/>
    </source>
</evidence>
<keyword evidence="4 12" id="KW-0812">Transmembrane</keyword>
<feature type="compositionally biased region" description="Basic residues" evidence="11">
    <location>
        <begin position="1536"/>
        <end position="1547"/>
    </location>
</feature>
<feature type="transmembrane region" description="Helical" evidence="12">
    <location>
        <begin position="1199"/>
        <end position="1222"/>
    </location>
</feature>
<accession>A0ABM1VTA9</accession>
<feature type="compositionally biased region" description="Low complexity" evidence="11">
    <location>
        <begin position="489"/>
        <end position="508"/>
    </location>
</feature>
<feature type="region of interest" description="Disordered" evidence="11">
    <location>
        <begin position="1799"/>
        <end position="1922"/>
    </location>
</feature>
<evidence type="ECO:0000313" key="15">
    <source>
        <dbReference type="Proteomes" id="UP000694888"/>
    </source>
</evidence>